<dbReference type="InterPro" id="IPR017972">
    <property type="entry name" value="Cyt_P450_CS"/>
</dbReference>
<dbReference type="Pfam" id="PF00067">
    <property type="entry name" value="p450"/>
    <property type="match status" value="1"/>
</dbReference>
<dbReference type="GO" id="GO:0016705">
    <property type="term" value="F:oxidoreductase activity, acting on paired donors, with incorporation or reduction of molecular oxygen"/>
    <property type="evidence" value="ECO:0007669"/>
    <property type="project" value="InterPro"/>
</dbReference>
<keyword evidence="11 14" id="KW-0503">Monooxygenase</keyword>
<evidence type="ECO:0000256" key="12">
    <source>
        <dbReference type="ARBA" id="ARBA00023136"/>
    </source>
</evidence>
<dbReference type="GO" id="GO:0020037">
    <property type="term" value="F:heme binding"/>
    <property type="evidence" value="ECO:0007669"/>
    <property type="project" value="InterPro"/>
</dbReference>
<dbReference type="GO" id="GO:0005506">
    <property type="term" value="F:iron ion binding"/>
    <property type="evidence" value="ECO:0007669"/>
    <property type="project" value="InterPro"/>
</dbReference>
<evidence type="ECO:0000313" key="16">
    <source>
        <dbReference type="Proteomes" id="UP001383192"/>
    </source>
</evidence>
<keyword evidence="9 14" id="KW-0560">Oxidoreductase</keyword>
<evidence type="ECO:0000256" key="8">
    <source>
        <dbReference type="ARBA" id="ARBA00022989"/>
    </source>
</evidence>
<comment type="similarity">
    <text evidence="4 14">Belongs to the cytochrome P450 family.</text>
</comment>
<evidence type="ECO:0000256" key="9">
    <source>
        <dbReference type="ARBA" id="ARBA00023002"/>
    </source>
</evidence>
<dbReference type="GO" id="GO:0016020">
    <property type="term" value="C:membrane"/>
    <property type="evidence" value="ECO:0007669"/>
    <property type="project" value="UniProtKB-SubCell"/>
</dbReference>
<dbReference type="SUPFAM" id="SSF48264">
    <property type="entry name" value="Cytochrome P450"/>
    <property type="match status" value="1"/>
</dbReference>
<dbReference type="InterPro" id="IPR002403">
    <property type="entry name" value="Cyt_P450_E_grp-IV"/>
</dbReference>
<dbReference type="Proteomes" id="UP001383192">
    <property type="component" value="Unassembled WGS sequence"/>
</dbReference>
<sequence>MRSMSKESTLFPWAVSLTGVSPNICSSHGKGALRNTLGKKVESGPQEIEMLSWLSRTAFELIGQSGLGHSFDALADDEGAHPYGHTVKQLSPYFSRAAIWSGNLPWLMRIGSPSFRRFIVQTIPWSIFSDGEQLAYYMWDVAKGIYQDKQRAFEDGDETVLEQLTRGKDILSILMNDNMKAESQDRLNEDELLGQNQSIRIAGPLCLPPWILPRCAKYLTQQDTLADPLQSALARTLDILSKHVDAQTKLRREIAQARLDNDGKDLTYDQLVSMPYLDAICRETLRLYAPVHRVIRTSTRDTVLPLGSPVTGTDGTLISEIPIPKGTDVYISLIGSNRSSEIWGPDAGEWKPERWLTSLPTTVTDARIPGVYSNLMTFNAGNRSCIGFKFSQLEMKIVLAFLIESFQFSPTGKEIVFELTGVASPRVKGVPGHQLPLRVSAVKK</sequence>
<keyword evidence="6" id="KW-0812">Transmembrane</keyword>
<reference evidence="15 16" key="1">
    <citation type="submission" date="2024-01" db="EMBL/GenBank/DDBJ databases">
        <title>A draft genome for a cacao thread blight-causing isolate of Paramarasmius palmivorus.</title>
        <authorList>
            <person name="Baruah I.K."/>
            <person name="Bukari Y."/>
            <person name="Amoako-Attah I."/>
            <person name="Meinhardt L.W."/>
            <person name="Bailey B.A."/>
            <person name="Cohen S.P."/>
        </authorList>
    </citation>
    <scope>NUCLEOTIDE SEQUENCE [LARGE SCALE GENOMIC DNA]</scope>
    <source>
        <strain evidence="15 16">GH-12</strain>
    </source>
</reference>
<dbReference type="Gene3D" id="1.10.630.10">
    <property type="entry name" value="Cytochrome P450"/>
    <property type="match status" value="1"/>
</dbReference>
<keyword evidence="7 13" id="KW-0479">Metal-binding</keyword>
<keyword evidence="10 13" id="KW-0408">Iron</keyword>
<evidence type="ECO:0000256" key="3">
    <source>
        <dbReference type="ARBA" id="ARBA00004721"/>
    </source>
</evidence>
<feature type="binding site" description="axial binding residue" evidence="13">
    <location>
        <position position="385"/>
    </location>
    <ligand>
        <name>heme</name>
        <dbReference type="ChEBI" id="CHEBI:30413"/>
    </ligand>
    <ligandPart>
        <name>Fe</name>
        <dbReference type="ChEBI" id="CHEBI:18248"/>
    </ligandPart>
</feature>
<evidence type="ECO:0000256" key="6">
    <source>
        <dbReference type="ARBA" id="ARBA00022692"/>
    </source>
</evidence>
<evidence type="ECO:0000256" key="10">
    <source>
        <dbReference type="ARBA" id="ARBA00023004"/>
    </source>
</evidence>
<dbReference type="InterPro" id="IPR001128">
    <property type="entry name" value="Cyt_P450"/>
</dbReference>
<organism evidence="15 16">
    <name type="scientific">Paramarasmius palmivorus</name>
    <dbReference type="NCBI Taxonomy" id="297713"/>
    <lineage>
        <taxon>Eukaryota</taxon>
        <taxon>Fungi</taxon>
        <taxon>Dikarya</taxon>
        <taxon>Basidiomycota</taxon>
        <taxon>Agaricomycotina</taxon>
        <taxon>Agaricomycetes</taxon>
        <taxon>Agaricomycetidae</taxon>
        <taxon>Agaricales</taxon>
        <taxon>Marasmiineae</taxon>
        <taxon>Marasmiaceae</taxon>
        <taxon>Paramarasmius</taxon>
    </lineage>
</organism>
<evidence type="ECO:0008006" key="17">
    <source>
        <dbReference type="Google" id="ProtNLM"/>
    </source>
</evidence>
<keyword evidence="5 13" id="KW-0349">Heme</keyword>
<gene>
    <name evidence="15" type="ORF">VNI00_002830</name>
</gene>
<evidence type="ECO:0000256" key="4">
    <source>
        <dbReference type="ARBA" id="ARBA00010617"/>
    </source>
</evidence>
<evidence type="ECO:0000256" key="1">
    <source>
        <dbReference type="ARBA" id="ARBA00001971"/>
    </source>
</evidence>
<evidence type="ECO:0000256" key="14">
    <source>
        <dbReference type="RuleBase" id="RU000461"/>
    </source>
</evidence>
<proteinExistence type="inferred from homology"/>
<evidence type="ECO:0000256" key="7">
    <source>
        <dbReference type="ARBA" id="ARBA00022723"/>
    </source>
</evidence>
<evidence type="ECO:0000313" key="15">
    <source>
        <dbReference type="EMBL" id="KAK7056277.1"/>
    </source>
</evidence>
<protein>
    <recommendedName>
        <fullName evidence="17">Cytochrome P450</fullName>
    </recommendedName>
</protein>
<dbReference type="EMBL" id="JAYKXP010000007">
    <property type="protein sequence ID" value="KAK7056277.1"/>
    <property type="molecule type" value="Genomic_DNA"/>
</dbReference>
<evidence type="ECO:0000256" key="11">
    <source>
        <dbReference type="ARBA" id="ARBA00023033"/>
    </source>
</evidence>
<comment type="caution">
    <text evidence="15">The sequence shown here is derived from an EMBL/GenBank/DDBJ whole genome shotgun (WGS) entry which is preliminary data.</text>
</comment>
<evidence type="ECO:0000256" key="13">
    <source>
        <dbReference type="PIRSR" id="PIRSR602403-1"/>
    </source>
</evidence>
<dbReference type="InterPro" id="IPR036396">
    <property type="entry name" value="Cyt_P450_sf"/>
</dbReference>
<evidence type="ECO:0000256" key="5">
    <source>
        <dbReference type="ARBA" id="ARBA00022617"/>
    </source>
</evidence>
<keyword evidence="16" id="KW-1185">Reference proteome</keyword>
<dbReference type="PANTHER" id="PTHR24305">
    <property type="entry name" value="CYTOCHROME P450"/>
    <property type="match status" value="1"/>
</dbReference>
<dbReference type="GO" id="GO:0004497">
    <property type="term" value="F:monooxygenase activity"/>
    <property type="evidence" value="ECO:0007669"/>
    <property type="project" value="UniProtKB-KW"/>
</dbReference>
<dbReference type="InterPro" id="IPR050121">
    <property type="entry name" value="Cytochrome_P450_monoxygenase"/>
</dbReference>
<comment type="cofactor">
    <cofactor evidence="1 13">
        <name>heme</name>
        <dbReference type="ChEBI" id="CHEBI:30413"/>
    </cofactor>
</comment>
<dbReference type="PANTHER" id="PTHR24305:SF166">
    <property type="entry name" value="CYTOCHROME P450 12A4, MITOCHONDRIAL-RELATED"/>
    <property type="match status" value="1"/>
</dbReference>
<comment type="subcellular location">
    <subcellularLocation>
        <location evidence="2">Membrane</location>
    </subcellularLocation>
</comment>
<comment type="pathway">
    <text evidence="3">Secondary metabolite biosynthesis; terpenoid biosynthesis.</text>
</comment>
<dbReference type="PRINTS" id="PR00385">
    <property type="entry name" value="P450"/>
</dbReference>
<keyword evidence="12" id="KW-0472">Membrane</keyword>
<accession>A0AAW0DYF6</accession>
<evidence type="ECO:0000256" key="2">
    <source>
        <dbReference type="ARBA" id="ARBA00004370"/>
    </source>
</evidence>
<dbReference type="AlphaFoldDB" id="A0AAW0DYF6"/>
<keyword evidence="8" id="KW-1133">Transmembrane helix</keyword>
<name>A0AAW0DYF6_9AGAR</name>
<dbReference type="PRINTS" id="PR00465">
    <property type="entry name" value="EP450IV"/>
</dbReference>
<dbReference type="PROSITE" id="PS00086">
    <property type="entry name" value="CYTOCHROME_P450"/>
    <property type="match status" value="1"/>
</dbReference>